<evidence type="ECO:0000313" key="6">
    <source>
        <dbReference type="EMBL" id="GCE15699.1"/>
    </source>
</evidence>
<dbReference type="InterPro" id="IPR020845">
    <property type="entry name" value="AMP-binding_CS"/>
</dbReference>
<dbReference type="InterPro" id="IPR020806">
    <property type="entry name" value="PKS_PP-bd"/>
</dbReference>
<dbReference type="GO" id="GO:0072330">
    <property type="term" value="P:monocarboxylic acid biosynthetic process"/>
    <property type="evidence" value="ECO:0007669"/>
    <property type="project" value="UniProtKB-ARBA"/>
</dbReference>
<evidence type="ECO:0000256" key="1">
    <source>
        <dbReference type="ARBA" id="ARBA00001957"/>
    </source>
</evidence>
<dbReference type="GO" id="GO:0031177">
    <property type="term" value="F:phosphopantetheine binding"/>
    <property type="evidence" value="ECO:0007669"/>
    <property type="project" value="InterPro"/>
</dbReference>
<protein>
    <recommendedName>
        <fullName evidence="5">Carrier domain-containing protein</fullName>
    </recommendedName>
</protein>
<dbReference type="FunFam" id="1.10.1200.10:FF:000016">
    <property type="entry name" value="Non-ribosomal peptide synthase"/>
    <property type="match status" value="3"/>
</dbReference>
<dbReference type="InterPro" id="IPR009081">
    <property type="entry name" value="PP-bd_ACP"/>
</dbReference>
<dbReference type="Gene3D" id="3.30.300.30">
    <property type="match status" value="3"/>
</dbReference>
<gene>
    <name evidence="6" type="ORF">KTT_55580</name>
</gene>
<evidence type="ECO:0000256" key="2">
    <source>
        <dbReference type="ARBA" id="ARBA00022450"/>
    </source>
</evidence>
<dbReference type="PROSITE" id="PS00455">
    <property type="entry name" value="AMP_BINDING"/>
    <property type="match status" value="3"/>
</dbReference>
<dbReference type="Gene3D" id="3.30.559.30">
    <property type="entry name" value="Nonribosomal peptide synthetase, condensation domain"/>
    <property type="match status" value="3"/>
</dbReference>
<dbReference type="Pfam" id="PF00550">
    <property type="entry name" value="PP-binding"/>
    <property type="match status" value="3"/>
</dbReference>
<dbReference type="FunFam" id="3.40.50.12780:FF:000012">
    <property type="entry name" value="Non-ribosomal peptide synthetase"/>
    <property type="match status" value="3"/>
</dbReference>
<dbReference type="Pfam" id="PF13193">
    <property type="entry name" value="AMP-binding_C"/>
    <property type="match status" value="3"/>
</dbReference>
<evidence type="ECO:0000313" key="7">
    <source>
        <dbReference type="Proteomes" id="UP000287352"/>
    </source>
</evidence>
<dbReference type="GO" id="GO:0008610">
    <property type="term" value="P:lipid biosynthetic process"/>
    <property type="evidence" value="ECO:0007669"/>
    <property type="project" value="UniProtKB-ARBA"/>
</dbReference>
<evidence type="ECO:0000256" key="4">
    <source>
        <dbReference type="SAM" id="MobiDB-lite"/>
    </source>
</evidence>
<dbReference type="CDD" id="cd19531">
    <property type="entry name" value="LCL_NRPS-like"/>
    <property type="match status" value="2"/>
</dbReference>
<feature type="domain" description="Carrier" evidence="5">
    <location>
        <begin position="1822"/>
        <end position="1897"/>
    </location>
</feature>
<dbReference type="CDD" id="cd17646">
    <property type="entry name" value="A_NRPS_AB3403-like"/>
    <property type="match status" value="1"/>
</dbReference>
<proteinExistence type="predicted"/>
<dbReference type="GO" id="GO:0047527">
    <property type="term" value="F:2,3-dihydroxybenzoate-serine ligase activity"/>
    <property type="evidence" value="ECO:0007669"/>
    <property type="project" value="TreeGrafter"/>
</dbReference>
<dbReference type="PROSITE" id="PS50075">
    <property type="entry name" value="CARRIER"/>
    <property type="match status" value="3"/>
</dbReference>
<dbReference type="SUPFAM" id="SSF47336">
    <property type="entry name" value="ACP-like"/>
    <property type="match status" value="3"/>
</dbReference>
<accession>A0A402A993</accession>
<name>A0A402A993_9CHLR</name>
<dbReference type="FunFam" id="2.30.38.10:FF:000001">
    <property type="entry name" value="Non-ribosomal peptide synthetase PvdI"/>
    <property type="match status" value="3"/>
</dbReference>
<dbReference type="OrthoDB" id="51171at2"/>
<dbReference type="RefSeq" id="WP_126583124.1">
    <property type="nucleotide sequence ID" value="NZ_BIFR01000002.1"/>
</dbReference>
<dbReference type="GO" id="GO:0009239">
    <property type="term" value="P:enterobactin biosynthetic process"/>
    <property type="evidence" value="ECO:0007669"/>
    <property type="project" value="TreeGrafter"/>
</dbReference>
<dbReference type="Proteomes" id="UP000287352">
    <property type="component" value="Unassembled WGS sequence"/>
</dbReference>
<dbReference type="InterPro" id="IPR010071">
    <property type="entry name" value="AA_adenyl_dom"/>
</dbReference>
<dbReference type="NCBIfam" id="TIGR01733">
    <property type="entry name" value="AA-adenyl-dom"/>
    <property type="match status" value="3"/>
</dbReference>
<feature type="region of interest" description="Disordered" evidence="4">
    <location>
        <begin position="2966"/>
        <end position="3004"/>
    </location>
</feature>
<dbReference type="InterPro" id="IPR001242">
    <property type="entry name" value="Condensation_dom"/>
</dbReference>
<feature type="domain" description="Carrier" evidence="5">
    <location>
        <begin position="2891"/>
        <end position="2966"/>
    </location>
</feature>
<dbReference type="SMART" id="SM00823">
    <property type="entry name" value="PKS_PP"/>
    <property type="match status" value="3"/>
</dbReference>
<keyword evidence="2" id="KW-0596">Phosphopantetheine</keyword>
<comment type="cofactor">
    <cofactor evidence="1">
        <name>pantetheine 4'-phosphate</name>
        <dbReference type="ChEBI" id="CHEBI:47942"/>
    </cofactor>
</comment>
<dbReference type="PROSITE" id="PS00012">
    <property type="entry name" value="PHOSPHOPANTETHEINE"/>
    <property type="match status" value="3"/>
</dbReference>
<dbReference type="SUPFAM" id="SSF52777">
    <property type="entry name" value="CoA-dependent acyltransferases"/>
    <property type="match status" value="5"/>
</dbReference>
<dbReference type="Pfam" id="PF00501">
    <property type="entry name" value="AMP-binding"/>
    <property type="match status" value="3"/>
</dbReference>
<dbReference type="SUPFAM" id="SSF56801">
    <property type="entry name" value="Acetyl-CoA synthetase-like"/>
    <property type="match status" value="3"/>
</dbReference>
<dbReference type="InterPro" id="IPR000873">
    <property type="entry name" value="AMP-dep_synth/lig_dom"/>
</dbReference>
<dbReference type="GO" id="GO:0009366">
    <property type="term" value="C:enterobactin synthetase complex"/>
    <property type="evidence" value="ECO:0007669"/>
    <property type="project" value="TreeGrafter"/>
</dbReference>
<dbReference type="NCBIfam" id="NF003417">
    <property type="entry name" value="PRK04813.1"/>
    <property type="match status" value="3"/>
</dbReference>
<dbReference type="CDD" id="cd05930">
    <property type="entry name" value="A_NRPS"/>
    <property type="match status" value="1"/>
</dbReference>
<organism evidence="6 7">
    <name type="scientific">Tengunoibacter tsumagoiensis</name>
    <dbReference type="NCBI Taxonomy" id="2014871"/>
    <lineage>
        <taxon>Bacteria</taxon>
        <taxon>Bacillati</taxon>
        <taxon>Chloroflexota</taxon>
        <taxon>Ktedonobacteria</taxon>
        <taxon>Ktedonobacterales</taxon>
        <taxon>Dictyobacteraceae</taxon>
        <taxon>Tengunoibacter</taxon>
    </lineage>
</organism>
<evidence type="ECO:0000256" key="3">
    <source>
        <dbReference type="ARBA" id="ARBA00022553"/>
    </source>
</evidence>
<dbReference type="PANTHER" id="PTHR45527:SF1">
    <property type="entry name" value="FATTY ACID SYNTHASE"/>
    <property type="match status" value="1"/>
</dbReference>
<dbReference type="InterPro" id="IPR006162">
    <property type="entry name" value="Ppantetheine_attach_site"/>
</dbReference>
<keyword evidence="7" id="KW-1185">Reference proteome</keyword>
<dbReference type="InterPro" id="IPR036736">
    <property type="entry name" value="ACP-like_sf"/>
</dbReference>
<evidence type="ECO:0000259" key="5">
    <source>
        <dbReference type="PROSITE" id="PS50075"/>
    </source>
</evidence>
<feature type="domain" description="Carrier" evidence="5">
    <location>
        <begin position="762"/>
        <end position="837"/>
    </location>
</feature>
<dbReference type="Gene3D" id="3.30.559.10">
    <property type="entry name" value="Chloramphenicol acetyltransferase-like domain"/>
    <property type="match status" value="2"/>
</dbReference>
<dbReference type="EMBL" id="BIFR01000002">
    <property type="protein sequence ID" value="GCE15699.1"/>
    <property type="molecule type" value="Genomic_DNA"/>
</dbReference>
<dbReference type="Gene3D" id="3.40.50.980">
    <property type="match status" value="6"/>
</dbReference>
<dbReference type="Pfam" id="PF00668">
    <property type="entry name" value="Condensation"/>
    <property type="match status" value="3"/>
</dbReference>
<dbReference type="GO" id="GO:0005829">
    <property type="term" value="C:cytosol"/>
    <property type="evidence" value="ECO:0007669"/>
    <property type="project" value="TreeGrafter"/>
</dbReference>
<dbReference type="InterPro" id="IPR045851">
    <property type="entry name" value="AMP-bd_C_sf"/>
</dbReference>
<sequence>MRREDSITYWQKQLATAQLDLPTDTLRSQVRMHHSSYLPLRLPPDMMPKITSAFRQVEVPLSSYLMTTLSILFARYSEQDDFLLGIELLPVTQTALPLRISYHKRRSFRDFLQEVHSVIEEASRAFPSASLLHELAGEGSTVELPIFQTIVSIREEPDLAGDNSVAGPQDGSRSHQQLHIYVEIRRENVLGWVEYNGSLFKEETITRLIRHFYYLLEQVTTRPDDAVGEYTILLPEEYTQSIEHWNKTGNADFERYSPLSLLASSAHYAPDRLAVVFDDMALTYAELHKRSNQFAHYLQRCGVGPEVQVGIYVERSLDMLLCVLGVLKAGGAYVPLDPAYPQDRLNFMVSDAGLTLLLAHRYLPEYFSATSAQILFLDTLHQYALDEPGSPPEVLIHPQQACYLIYTSGSTGRPKGTILHHRGLSNLVCAQVEAFHLHATDHVLQFSSFSFDASVWEMVMSLDVGATLYLAQQEKLLPGPDLIRFLQEHAISVITCTSSVLAVLPEASFPALQTVITAGEACNAEVAARWSLHCAFFNAYGPTESTVCATIAVYDYNAFSPPPIGKPITNTQVYVLDGQMQPVPIGVAGELYLGGEGLARGYLHRSDLTAERFVPHPFSTLPSARLYRSGDRARWRADGSLEFLGRLDQQIKVRGFRIELGEIEATIQQHPQVLEAVALLRPADEQQTEPLLLSYVVPGAGQTLAEAELRSYLQERLPHYMLPARLLVLERFPLTATGKIDRLALARRPLPALGQLDTLHEAPQGPVEELLAQVWMELLHLPAVGRHDNFFALGGHSLLGTQIIARLHARLPVSLRLQDLFAAPTIAQFAQVLHLAQQQTLALPPLVAGARPDPLPLSFAQERLWFLEQWQPDSTTYLIPWVLHLEGPLELSICQQSVQALVERHESLRTCFPAVLGLPQQRIAATLSCWLPLISLEALYPAAVEEQQALVFHVLQQHLLRPFDLTQAPLWRGCVLRVRPQEHLLLFVFHHIILDGWSLEVMEEELRALYQALLERQPHPLAPLPLQPADVALWQRSWLEEQGLSPLRTFWLDYLRDAPLVLDLPADRPRPPVQRFRGAHAPFTIPAAVRTGLLLRCQQEQVTLFVGLLSIFAVLLERISGHKDLLIGTPVAQRSDAAVEKLVGFFVNTLVIRLRLSPYMTFAELFAQAREQTLSAYAHQDFPFEQLVSELETERDLSRSAVIQTMLVLQHVAAEPPAWPHLQVARWQVPAENSKFDLTLFFQDSGRELRGFFEYDKDLFTEERIERMTGWLQQLLEQVAEQVNHPLHTYTLLSASERKRLLQQWQPALQPLSDALTLPLLVEHQVERTPDAIALAGEGHLLTYAALNRYANQLAQQLHQHGVGPEVRVALCLPRSPSLLIALLAILKAGGAYVPLDPEYPAQRLGFLIRDSQAQLLLTTTELIERIPTQETPVLLLKDDWQDAGASESRNPVTQLTPQNLAYIIYTSGSTGQAKGVGITHRSASTLIAWAHLTYSPEDLSATLASTSICFDLSVFELFAPLTCGGKVVLVQHLPNSAPLQRQQGVTLINTVPSVLQAFLAEQPFLTGVRIINLAGEPLSSQLVERLYQIETVERVYNLYGPSEDTTYSTYCQVANNTSLSISIGRPITNTQVYVLDGQMQPVPIGVAGELYLGGEGLARGYLHRPDLTAERFVPHPFSTLPSARLYRSGDRARWRADGSLEFLGRLDQQIKVRGFRIELGEIEATIQQHPQVLEAVALLRPADEQQTEPLLLSYVVPGAGQTLAEAELRSYLQERLPHYMLPARLLVLERFPLTSTGKIDRLALTRRPLPALAQLDTLHEAPQGPVEELLAQVWMELLHLPAVGRHDNFFALGGHSLLATQIIARLHARLPVSLRLQDLFAAPTIAQFAQVLHLAQQQTLALPPLMAGARPDPLPLSFAQERLWFLEQWQPDSTTYLIPWVLHLEGPLQLSICQQSVQALVERHESLRTCFPAVLGLPQQRIAATLSCWLPLISLEALYPAAVEEQQALVFHVLQQHLLRPFDLTQAPLWRGCVLRVRPQEHLLLFVFHHIILDGWSLEVMEEELRALYQALLERQPHPLAPLPLQPADVALWQRSWLQEQGLSPLRTFWLDYLRDAPLVLDLPADRPRPPVQRFRGAHAPFTIPAAVRTGLLLRCQQEQVTLFVGLLSVFAVLLERISGQEDLLIGTPVAQRSDAAVEKLVGFFVNTLVIRLRLSPHMTFAELFAQAREQTLSAYAHQDFPFEQLVSELETERDLSRSAVIQTMLVLQYVAAEPPAWPHLQVARWQVPAENSKFDLTLFFQDSGRELSGVIKYNAELFTRERIERMTGWLQQILEQVTGQVNHPLHTYTLLSASEREQLLQQWQPALQPLPEALTLPLLVEHQVERTPDAIALAAEDHLLTYSALNRYANQLAQQLHQHGVGPEVRVALCLPRSPSLLIALLAILKAGGAYVPLDPEYPAQRLGFLIRDSQAQLLLTTTELIERIPTQETPVLLLKDDWQDAGASESRNPVTQLAPQNLAYILYTSGSTGQPKGVMISHRSICNRLLWQPSEKRLTSTDKIIHKTSLNFDVSVWEIFWPLVSGGSVIIAEPGGQRDIAYLSQLITTQQATALHFVPSMLRHFLGEADLAQNTSLRHVFCGGEALTHDLLELFFAHPHLHATLYNFYGPTEATIEATSAVCTLENEQTIVPIGRPIANMQVYVLDGQMQPVPIGVAGELYLGGEGLARGYLHRPDLTAERFVPHPFSTLPSARLYRSGDRARWRDDGSLEFLGRLDQQIKVRGFRIELGEIEATIQEHPQVLEAVALLRPADEQQTEPLLLSYVVPGAGQTLTEAELRSYLQERLPHYMLPSRLLVLERFPLTATGKIDRLALARRPLPALTQLDTLHEAPQGPVEELLAQVWMELLHLPEVGRHENFFALGGHSLLSTQICARLRDALRITIPLSMIFAYPTVAELAEALQKIQQQEKQASEQTPVGVLQPQARSREAYRVKRSASGSKGQA</sequence>
<dbReference type="GO" id="GO:0043041">
    <property type="term" value="P:amino acid activation for nonribosomal peptide biosynthetic process"/>
    <property type="evidence" value="ECO:0007669"/>
    <property type="project" value="TreeGrafter"/>
</dbReference>
<dbReference type="Gene3D" id="2.30.38.10">
    <property type="entry name" value="Luciferase, Domain 3"/>
    <property type="match status" value="3"/>
</dbReference>
<feature type="compositionally biased region" description="Polar residues" evidence="4">
    <location>
        <begin position="2966"/>
        <end position="2976"/>
    </location>
</feature>
<dbReference type="PANTHER" id="PTHR45527">
    <property type="entry name" value="NONRIBOSOMAL PEPTIDE SYNTHETASE"/>
    <property type="match status" value="1"/>
</dbReference>
<dbReference type="InterPro" id="IPR025110">
    <property type="entry name" value="AMP-bd_C"/>
</dbReference>
<dbReference type="Gene3D" id="1.10.1200.10">
    <property type="entry name" value="ACP-like"/>
    <property type="match status" value="3"/>
</dbReference>
<comment type="caution">
    <text evidence="6">The sequence shown here is derived from an EMBL/GenBank/DDBJ whole genome shotgun (WGS) entry which is preliminary data.</text>
</comment>
<reference evidence="7" key="1">
    <citation type="submission" date="2018-12" db="EMBL/GenBank/DDBJ databases">
        <title>Tengunoibacter tsumagoiensis gen. nov., sp. nov., Dictyobacter kobayashii sp. nov., D. alpinus sp. nov., and D. joshuensis sp. nov. and description of Dictyobacteraceae fam. nov. within the order Ktedonobacterales isolated from Tengu-no-mugimeshi.</title>
        <authorList>
            <person name="Wang C.M."/>
            <person name="Zheng Y."/>
            <person name="Sakai Y."/>
            <person name="Toyoda A."/>
            <person name="Minakuchi Y."/>
            <person name="Abe K."/>
            <person name="Yokota A."/>
            <person name="Yabe S."/>
        </authorList>
    </citation>
    <scope>NUCLEOTIDE SEQUENCE [LARGE SCALE GENOMIC DNA]</scope>
    <source>
        <strain evidence="7">Uno3</strain>
    </source>
</reference>
<dbReference type="InterPro" id="IPR023213">
    <property type="entry name" value="CAT-like_dom_sf"/>
</dbReference>
<keyword evidence="3" id="KW-0597">Phosphoprotein</keyword>
<dbReference type="FunFam" id="3.40.50.980:FF:000001">
    <property type="entry name" value="Non-ribosomal peptide synthetase"/>
    <property type="match status" value="3"/>
</dbReference>